<protein>
    <recommendedName>
        <fullName evidence="3">Glycosyl transferase</fullName>
    </recommendedName>
</protein>
<dbReference type="EMBL" id="OBEB01000002">
    <property type="protein sequence ID" value="SNY50008.1"/>
    <property type="molecule type" value="Genomic_DNA"/>
</dbReference>
<sequence length="308" mass="35407">MPNVNSDNTTFEQASLLDNIKEVLLRFAASGYFPATAFIKNQPLKTELAVVHDNIKLEIVTHCWNYARFFVYQLSSLVKYPPTNMQLRFTVFYSEEDEATAKLLQHFQTLSVPNVEWNFQALATPLLLRRAIGRNRAAKQTKADWVWFADCDMVFHENCLDTLEQLLKGRQEILLFPDTLLVTPLLTEADPMISAGKDKTELLEVDKTKFKPRKFDRATGAIQIIHGDVARNCGYCDDLAVYQKPKHHWTKTYEDRAVRWLLGTQGVPIALPNLLLIRHAEKGRYKEDSKVSVVRKTIRRIKSALINK</sequence>
<evidence type="ECO:0008006" key="3">
    <source>
        <dbReference type="Google" id="ProtNLM"/>
    </source>
</evidence>
<dbReference type="SUPFAM" id="SSF53448">
    <property type="entry name" value="Nucleotide-diphospho-sugar transferases"/>
    <property type="match status" value="1"/>
</dbReference>
<proteinExistence type="predicted"/>
<organism evidence="1 2">
    <name type="scientific">Arsukibacterium tuosuense</name>
    <dbReference type="NCBI Taxonomy" id="1323745"/>
    <lineage>
        <taxon>Bacteria</taxon>
        <taxon>Pseudomonadati</taxon>
        <taxon>Pseudomonadota</taxon>
        <taxon>Gammaproteobacteria</taxon>
        <taxon>Chromatiales</taxon>
        <taxon>Chromatiaceae</taxon>
        <taxon>Arsukibacterium</taxon>
    </lineage>
</organism>
<evidence type="ECO:0000313" key="2">
    <source>
        <dbReference type="Proteomes" id="UP000219353"/>
    </source>
</evidence>
<dbReference type="Gene3D" id="3.90.550.10">
    <property type="entry name" value="Spore Coat Polysaccharide Biosynthesis Protein SpsA, Chain A"/>
    <property type="match status" value="1"/>
</dbReference>
<name>A0A285IPS9_9GAMM</name>
<dbReference type="AlphaFoldDB" id="A0A285IPS9"/>
<reference evidence="2" key="1">
    <citation type="submission" date="2017-09" db="EMBL/GenBank/DDBJ databases">
        <authorList>
            <person name="Varghese N."/>
            <person name="Submissions S."/>
        </authorList>
    </citation>
    <scope>NUCLEOTIDE SEQUENCE [LARGE SCALE GENOMIC DNA]</scope>
    <source>
        <strain evidence="2">CGMCC 1.12461</strain>
    </source>
</reference>
<dbReference type="Proteomes" id="UP000219353">
    <property type="component" value="Unassembled WGS sequence"/>
</dbReference>
<evidence type="ECO:0000313" key="1">
    <source>
        <dbReference type="EMBL" id="SNY50008.1"/>
    </source>
</evidence>
<keyword evidence="2" id="KW-1185">Reference proteome</keyword>
<gene>
    <name evidence="1" type="ORF">SAMN06297280_1601</name>
</gene>
<dbReference type="InterPro" id="IPR029044">
    <property type="entry name" value="Nucleotide-diphossugar_trans"/>
</dbReference>
<dbReference type="CDD" id="cd00761">
    <property type="entry name" value="Glyco_tranf_GTA_type"/>
    <property type="match status" value="1"/>
</dbReference>
<dbReference type="OrthoDB" id="5757975at2"/>
<accession>A0A285IPS9</accession>
<dbReference type="RefSeq" id="WP_097110850.1">
    <property type="nucleotide sequence ID" value="NZ_OBEB01000002.1"/>
</dbReference>